<keyword evidence="4" id="KW-0808">Transferase</keyword>
<evidence type="ECO:0000256" key="3">
    <source>
        <dbReference type="ARBA" id="ARBA00022553"/>
    </source>
</evidence>
<dbReference type="Pfam" id="PF13191">
    <property type="entry name" value="AAA_16"/>
    <property type="match status" value="1"/>
</dbReference>
<dbReference type="Gene3D" id="3.30.450.40">
    <property type="match status" value="1"/>
</dbReference>
<evidence type="ECO:0000259" key="13">
    <source>
        <dbReference type="PROSITE" id="PS50110"/>
    </source>
</evidence>
<dbReference type="SMART" id="SM00065">
    <property type="entry name" value="GAF"/>
    <property type="match status" value="1"/>
</dbReference>
<dbReference type="SUPFAM" id="SSF55781">
    <property type="entry name" value="GAF domain-like"/>
    <property type="match status" value="1"/>
</dbReference>
<keyword evidence="7" id="KW-0067">ATP-binding</keyword>
<protein>
    <recommendedName>
        <fullName evidence="2">histidine kinase</fullName>
        <ecNumber evidence="2">2.7.13.3</ecNumber>
    </recommendedName>
</protein>
<keyword evidence="8" id="KW-0902">Two-component regulatory system</keyword>
<keyword evidence="15" id="KW-1185">Reference proteome</keyword>
<evidence type="ECO:0000259" key="11">
    <source>
        <dbReference type="PROSITE" id="PS50011"/>
    </source>
</evidence>
<dbReference type="FunFam" id="1.10.287.130:FF:000002">
    <property type="entry name" value="Two-component osmosensing histidine kinase"/>
    <property type="match status" value="1"/>
</dbReference>
<name>A0A164R7M5_9AGAM</name>
<feature type="region of interest" description="Disordered" evidence="10">
    <location>
        <begin position="1524"/>
        <end position="1543"/>
    </location>
</feature>
<feature type="region of interest" description="Disordered" evidence="10">
    <location>
        <begin position="426"/>
        <end position="498"/>
    </location>
</feature>
<keyword evidence="6 14" id="KW-0418">Kinase</keyword>
<dbReference type="Gene3D" id="3.30.565.10">
    <property type="entry name" value="Histidine kinase-like ATPase, C-terminal domain"/>
    <property type="match status" value="1"/>
</dbReference>
<evidence type="ECO:0000256" key="10">
    <source>
        <dbReference type="SAM" id="MobiDB-lite"/>
    </source>
</evidence>
<dbReference type="SMART" id="SM00448">
    <property type="entry name" value="REC"/>
    <property type="match status" value="1"/>
</dbReference>
<evidence type="ECO:0000256" key="6">
    <source>
        <dbReference type="ARBA" id="ARBA00022777"/>
    </source>
</evidence>
<dbReference type="SUPFAM" id="SSF52172">
    <property type="entry name" value="CheY-like"/>
    <property type="match status" value="1"/>
</dbReference>
<dbReference type="Gene3D" id="1.10.287.130">
    <property type="match status" value="1"/>
</dbReference>
<reference evidence="14 15" key="1">
    <citation type="journal article" date="2016" name="Mol. Biol. Evol.">
        <title>Comparative Genomics of Early-Diverging Mushroom-Forming Fungi Provides Insights into the Origins of Lignocellulose Decay Capabilities.</title>
        <authorList>
            <person name="Nagy L.G."/>
            <person name="Riley R."/>
            <person name="Tritt A."/>
            <person name="Adam C."/>
            <person name="Daum C."/>
            <person name="Floudas D."/>
            <person name="Sun H."/>
            <person name="Yadav J.S."/>
            <person name="Pangilinan J."/>
            <person name="Larsson K.H."/>
            <person name="Matsuura K."/>
            <person name="Barry K."/>
            <person name="Labutti K."/>
            <person name="Kuo R."/>
            <person name="Ohm R.A."/>
            <person name="Bhattacharya S.S."/>
            <person name="Shirouzu T."/>
            <person name="Yoshinaga Y."/>
            <person name="Martin F.M."/>
            <person name="Grigoriev I.V."/>
            <person name="Hibbett D.S."/>
        </authorList>
    </citation>
    <scope>NUCLEOTIDE SEQUENCE [LARGE SCALE GENOMIC DNA]</scope>
    <source>
        <strain evidence="14 15">HHB9708</strain>
    </source>
</reference>
<evidence type="ECO:0000313" key="14">
    <source>
        <dbReference type="EMBL" id="KZS90318.1"/>
    </source>
</evidence>
<dbReference type="InterPro" id="IPR011009">
    <property type="entry name" value="Kinase-like_dom_sf"/>
</dbReference>
<dbReference type="GO" id="GO:0000155">
    <property type="term" value="F:phosphorelay sensor kinase activity"/>
    <property type="evidence" value="ECO:0007669"/>
    <property type="project" value="InterPro"/>
</dbReference>
<feature type="modified residue" description="4-aspartylphosphate" evidence="9">
    <location>
        <position position="2208"/>
    </location>
</feature>
<dbReference type="SUPFAM" id="SSF52540">
    <property type="entry name" value="P-loop containing nucleoside triphosphate hydrolases"/>
    <property type="match status" value="1"/>
</dbReference>
<dbReference type="PANTHER" id="PTHR45339:SF1">
    <property type="entry name" value="HYBRID SIGNAL TRANSDUCTION HISTIDINE KINASE J"/>
    <property type="match status" value="1"/>
</dbReference>
<evidence type="ECO:0000256" key="8">
    <source>
        <dbReference type="ARBA" id="ARBA00023012"/>
    </source>
</evidence>
<evidence type="ECO:0000256" key="4">
    <source>
        <dbReference type="ARBA" id="ARBA00022679"/>
    </source>
</evidence>
<proteinExistence type="predicted"/>
<dbReference type="Pfam" id="PF02518">
    <property type="entry name" value="HATPase_c"/>
    <property type="match status" value="1"/>
</dbReference>
<sequence>MPPRKSTLARPNVSFKDDILSVPGYSFEKANAWQDTGSATLLAEGVNLKEGSKVLAKISTAHSNGSLCLEREAHILELMSTSNEAIHANVTLRLLEYLTIPPESGDCVVLVLSHPGYNQLARYFPSDQINDLLIPESVACPGPAFLGDIAMPDVDEEGEPFRDDEPLPLIDLATFLEFAIQATHCIELLHKYRVITVRSNAFHVNAHSGFVRLVHFGNRAVSLEMLGGPSSFVVRSENSDDKERQRIAEAMCCLAPEQTGGTESNSEDHRTDLYSLGVFFWMLLVGRGVLPFEGTPIEVLRAIVQTDIRPVHELRGDIPAVIARILEKLLAKHPDDRYNSAVGLKYDLLECQKRLNHVVGLSDTGPSDLIPSFQIASHDKFMEFTLPNSLFGREKEVEMIRSVIRHASTNHARSLGMSKGSIAISISSSASQTATPGPEDRSESATSRSEGSQTQGAGQDDASTPRVLTFASDSASNGRLSPSPSTTSNTPSGDHGRRASFHAKNRVLRTHTVVVCGPAGIGKSALIMAQQSRWRNHGLWGYAKFVEKSPPFSSILTCLSSVLRQLLVYPADTYVFISTLKNRLGPQLGNLHLLYDGTPELQDILKSTELPQASQESLSKTELRARFQSLFEHVLSVLAEIRLMALFLDDLHFADEASLDLISSIISAKGKMLLFVSMRHDDSTESRMKNIFSSRARTTWINLEPLGYPAISSLVSKSLHRPKEECASLARLCHRLSQGNPFSARNLLLNFRRQGHIFFDSPSNTWQYNIGAIEKSFSSLGGDIDPNNISFLVQHLAELPEAARSFISWSGLLGASFSLTEVALMIDWEDSGSEESDPETSTSRDRIASKTSMKGLHVAMMEGWIQQRARDKCAFSHDRYRQAAVSYFEGLSSEVQEKMALRIILMLSRESTVDTFRIAEYCQRCSNLLKSHPRRSEFLRYLLQAVESASSRGAHERALEFSLTAKELLAENCWETDHRTTYDLLLKIAEYVCLLDPKEDIQNSQKTLNYILANITKPEDRARVLRVRSLNSFVAKNFAGSLQDTLHALRELGVDIDSKATRRQADDLFAVVKDEVLRRGFEAILNLPKATDTRAKLAVAILNDAGTSAYWGAGEGFAEVIGLTVSYLTIYLLAGISDFVRFGMCPGSALGFFWTLTSAERREMYRFSVDLGRLGLQIAERHGDKAHVIYSSMVAPYDNIHFRSVIPRLETALKLAFSAGDRIYAGFAALPQAACRIFVCEPLQELVPLTEELINDIKIWTPASPNYMLPQTLLIYLHALCGDTISKTAETAFDYEGFSEAEHVRTIYEKAGNVEMDLNWYAPFAQPWIAGLYCLGWFEAAAELGFRLYENRLCHPNHRHVRYGLFFHSLALIQTLRDHGHTMSDPEKQKYLHQVSLNQHYLRGWLSPGHINTSTWVVLVDAELSALRNDPSALKQFDKAITLAVDGDWLLEEGIALYLEGAHFIRNGVEGLGIELQRRGIGREKQWGAFGLVKRMEAGLKGPLPRPQKRHILTADVAVQAVPTSMSSMTSSEEPTRGESDDEVASLSAEDLASILRWSQAIASDINLSSSLQRLTEIALEAAKADFCSVAIRTDDGDYTVSTSINAGGPCQVFENPRSVKLIPDELRRAVTMYCLTEKIRVFLSEAKQEPQFAELAATSSYHSVICLPIISNREQTFGAIFLASAKPFSRSDFTLATLLGSQASISISNAFFFQTLQQATKANIRRIAIQRDALEEARRSREEALKATKIKSNFLASMSHELRTPFSSFYGLLEILDGTELNDGQREIVQTAKQSCELLLKIIDSILDYSKLEAEALKIEVNPFPIEDVIADCMELLLPMAARKLDMSFNIEPDVPRWVTADYARIRQVLMNLLGNGIKFTSEGFVCATCSIDTSIPCGPDEVTLKFVIQDSGIGLSRTDSESLFVPFQQADNSSTRRFGGTGLGLSISRELIKLMGGNIDVESEPGVGSSFWFTIPVKVHESDESQKDQRALDVLNARLGSQKILIASPSPATRALLSSMLGRFHLIVVNSTAEAEKALQDLATANETLDFVVADHQSESKIDELSKILAGSSAFSSCNLIHLYTPTAETLSRHPSWRNTTSGVVRLHKPPRTLRLLQQLATLKGITVDASMVRQSDVSQAIEGLATERTLYGKVLIAEDNPVAQKLLIKQLERHELSVVATSNGNEAVAEWEAHPPGYFSVALFDHHMPICDGVEACKKIRLLENRRKVSAVLPIVALSADCQPSVQRLCLSAGMNHFLTKPLKRADVIVLLSMFGESAPSSS</sequence>
<dbReference type="SUPFAM" id="SSF55874">
    <property type="entry name" value="ATPase domain of HSP90 chaperone/DNA topoisomerase II/histidine kinase"/>
    <property type="match status" value="1"/>
</dbReference>
<feature type="compositionally biased region" description="Low complexity" evidence="10">
    <location>
        <begin position="481"/>
        <end position="492"/>
    </location>
</feature>
<dbReference type="InterPro" id="IPR004358">
    <property type="entry name" value="Sig_transdc_His_kin-like_C"/>
</dbReference>
<evidence type="ECO:0000259" key="12">
    <source>
        <dbReference type="PROSITE" id="PS50109"/>
    </source>
</evidence>
<dbReference type="CDD" id="cd17546">
    <property type="entry name" value="REC_hyHK_CKI1_RcsC-like"/>
    <property type="match status" value="1"/>
</dbReference>
<dbReference type="InterPro" id="IPR029016">
    <property type="entry name" value="GAF-like_dom_sf"/>
</dbReference>
<dbReference type="InterPro" id="IPR005467">
    <property type="entry name" value="His_kinase_dom"/>
</dbReference>
<dbReference type="GO" id="GO:0005524">
    <property type="term" value="F:ATP binding"/>
    <property type="evidence" value="ECO:0007669"/>
    <property type="project" value="UniProtKB-KW"/>
</dbReference>
<feature type="compositionally biased region" description="Polar residues" evidence="10">
    <location>
        <begin position="471"/>
        <end position="480"/>
    </location>
</feature>
<dbReference type="Proteomes" id="UP000076722">
    <property type="component" value="Unassembled WGS sequence"/>
</dbReference>
<dbReference type="InterPro" id="IPR003661">
    <property type="entry name" value="HisK_dim/P_dom"/>
</dbReference>
<dbReference type="SUPFAM" id="SSF56112">
    <property type="entry name" value="Protein kinase-like (PK-like)"/>
    <property type="match status" value="1"/>
</dbReference>
<dbReference type="InterPro" id="IPR036890">
    <property type="entry name" value="HATPase_C_sf"/>
</dbReference>
<feature type="domain" description="Protein kinase" evidence="11">
    <location>
        <begin position="25"/>
        <end position="349"/>
    </location>
</feature>
<evidence type="ECO:0000256" key="7">
    <source>
        <dbReference type="ARBA" id="ARBA00022840"/>
    </source>
</evidence>
<accession>A0A164R7M5</accession>
<dbReference type="InterPro" id="IPR027417">
    <property type="entry name" value="P-loop_NTPase"/>
</dbReference>
<dbReference type="EC" id="2.7.13.3" evidence="2"/>
<dbReference type="InterPro" id="IPR003594">
    <property type="entry name" value="HATPase_dom"/>
</dbReference>
<dbReference type="Gene3D" id="3.40.50.2300">
    <property type="match status" value="1"/>
</dbReference>
<evidence type="ECO:0000256" key="2">
    <source>
        <dbReference type="ARBA" id="ARBA00012438"/>
    </source>
</evidence>
<dbReference type="SMART" id="SM00387">
    <property type="entry name" value="HATPase_c"/>
    <property type="match status" value="1"/>
</dbReference>
<dbReference type="FunFam" id="3.30.565.10:FF:000010">
    <property type="entry name" value="Sensor histidine kinase RcsC"/>
    <property type="match status" value="1"/>
</dbReference>
<dbReference type="Gene3D" id="1.10.510.10">
    <property type="entry name" value="Transferase(Phosphotransferase) domain 1"/>
    <property type="match status" value="1"/>
</dbReference>
<dbReference type="EMBL" id="KV419422">
    <property type="protein sequence ID" value="KZS90318.1"/>
    <property type="molecule type" value="Genomic_DNA"/>
</dbReference>
<dbReference type="PROSITE" id="PS50109">
    <property type="entry name" value="HIS_KIN"/>
    <property type="match status" value="1"/>
</dbReference>
<dbReference type="SUPFAM" id="SSF47384">
    <property type="entry name" value="Homodimeric domain of signal transducing histidine kinase"/>
    <property type="match status" value="1"/>
</dbReference>
<evidence type="ECO:0000256" key="1">
    <source>
        <dbReference type="ARBA" id="ARBA00000085"/>
    </source>
</evidence>
<comment type="catalytic activity">
    <reaction evidence="1">
        <text>ATP + protein L-histidine = ADP + protein N-phospho-L-histidine.</text>
        <dbReference type="EC" id="2.7.13.3"/>
    </reaction>
</comment>
<dbReference type="InterPro" id="IPR036097">
    <property type="entry name" value="HisK_dim/P_sf"/>
</dbReference>
<dbReference type="Pfam" id="PF00512">
    <property type="entry name" value="HisKA"/>
    <property type="match status" value="1"/>
</dbReference>
<dbReference type="OrthoDB" id="60033at2759"/>
<feature type="domain" description="Histidine kinase" evidence="12">
    <location>
        <begin position="1758"/>
        <end position="1981"/>
    </location>
</feature>
<dbReference type="CDD" id="cd00082">
    <property type="entry name" value="HisKA"/>
    <property type="match status" value="1"/>
</dbReference>
<dbReference type="InterPro" id="IPR041664">
    <property type="entry name" value="AAA_16"/>
</dbReference>
<evidence type="ECO:0000313" key="15">
    <source>
        <dbReference type="Proteomes" id="UP000076722"/>
    </source>
</evidence>
<dbReference type="PROSITE" id="PS50110">
    <property type="entry name" value="RESPONSE_REGULATORY"/>
    <property type="match status" value="1"/>
</dbReference>
<dbReference type="InterPro" id="IPR001789">
    <property type="entry name" value="Sig_transdc_resp-reg_receiver"/>
</dbReference>
<dbReference type="CDD" id="cd16922">
    <property type="entry name" value="HATPase_EvgS-ArcB-TorS-like"/>
    <property type="match status" value="1"/>
</dbReference>
<dbReference type="SMART" id="SM00388">
    <property type="entry name" value="HisKA"/>
    <property type="match status" value="1"/>
</dbReference>
<dbReference type="STRING" id="1314777.A0A164R7M5"/>
<organism evidence="14 15">
    <name type="scientific">Sistotremastrum niveocremeum HHB9708</name>
    <dbReference type="NCBI Taxonomy" id="1314777"/>
    <lineage>
        <taxon>Eukaryota</taxon>
        <taxon>Fungi</taxon>
        <taxon>Dikarya</taxon>
        <taxon>Basidiomycota</taxon>
        <taxon>Agaricomycotina</taxon>
        <taxon>Agaricomycetes</taxon>
        <taxon>Sistotremastrales</taxon>
        <taxon>Sistotremastraceae</taxon>
        <taxon>Sertulicium</taxon>
        <taxon>Sertulicium niveocremeum</taxon>
    </lineage>
</organism>
<feature type="domain" description="Response regulatory" evidence="13">
    <location>
        <begin position="2156"/>
        <end position="2279"/>
    </location>
</feature>
<dbReference type="InterPro" id="IPR000719">
    <property type="entry name" value="Prot_kinase_dom"/>
</dbReference>
<dbReference type="Pfam" id="PF00072">
    <property type="entry name" value="Response_reg"/>
    <property type="match status" value="1"/>
</dbReference>
<dbReference type="InterPro" id="IPR003018">
    <property type="entry name" value="GAF"/>
</dbReference>
<dbReference type="InterPro" id="IPR011006">
    <property type="entry name" value="CheY-like_superfamily"/>
</dbReference>
<dbReference type="PROSITE" id="PS50011">
    <property type="entry name" value="PROTEIN_KINASE_DOM"/>
    <property type="match status" value="1"/>
</dbReference>
<dbReference type="Pfam" id="PF13185">
    <property type="entry name" value="GAF_2"/>
    <property type="match status" value="1"/>
</dbReference>
<feature type="compositionally biased region" description="Low complexity" evidence="10">
    <location>
        <begin position="1524"/>
        <end position="1533"/>
    </location>
</feature>
<keyword evidence="3 9" id="KW-0597">Phosphoprotein</keyword>
<dbReference type="PANTHER" id="PTHR45339">
    <property type="entry name" value="HYBRID SIGNAL TRANSDUCTION HISTIDINE KINASE J"/>
    <property type="match status" value="1"/>
</dbReference>
<evidence type="ECO:0000256" key="5">
    <source>
        <dbReference type="ARBA" id="ARBA00022741"/>
    </source>
</evidence>
<feature type="compositionally biased region" description="Polar residues" evidence="10">
    <location>
        <begin position="444"/>
        <end position="457"/>
    </location>
</feature>
<keyword evidence="5" id="KW-0547">Nucleotide-binding</keyword>
<dbReference type="PRINTS" id="PR00344">
    <property type="entry name" value="BCTRLSENSOR"/>
</dbReference>
<gene>
    <name evidence="14" type="ORF">SISNIDRAFT_520623</name>
</gene>
<evidence type="ECO:0000256" key="9">
    <source>
        <dbReference type="PROSITE-ProRule" id="PRU00169"/>
    </source>
</evidence>